<name>A0A1G8XKB6_9FIRM</name>
<evidence type="ECO:0000313" key="3">
    <source>
        <dbReference type="Proteomes" id="UP000198718"/>
    </source>
</evidence>
<feature type="domain" description="DUF1659" evidence="1">
    <location>
        <begin position="5"/>
        <end position="73"/>
    </location>
</feature>
<dbReference type="RefSeq" id="WP_090549132.1">
    <property type="nucleotide sequence ID" value="NZ_FNFP01000001.1"/>
</dbReference>
<evidence type="ECO:0000313" key="2">
    <source>
        <dbReference type="EMBL" id="SDJ90674.1"/>
    </source>
</evidence>
<organism evidence="2 3">
    <name type="scientific">Natronincola ferrireducens</name>
    <dbReference type="NCBI Taxonomy" id="393762"/>
    <lineage>
        <taxon>Bacteria</taxon>
        <taxon>Bacillati</taxon>
        <taxon>Bacillota</taxon>
        <taxon>Clostridia</taxon>
        <taxon>Peptostreptococcales</taxon>
        <taxon>Natronincolaceae</taxon>
        <taxon>Natronincola</taxon>
    </lineage>
</organism>
<dbReference type="EMBL" id="FNFP01000001">
    <property type="protein sequence ID" value="SDJ90674.1"/>
    <property type="molecule type" value="Genomic_DNA"/>
</dbReference>
<dbReference type="Pfam" id="PF07872">
    <property type="entry name" value="DUF1659"/>
    <property type="match status" value="1"/>
</dbReference>
<dbReference type="Proteomes" id="UP000198718">
    <property type="component" value="Unassembled WGS sequence"/>
</dbReference>
<protein>
    <recommendedName>
        <fullName evidence="1">DUF1659 domain-containing protein</fullName>
    </recommendedName>
</protein>
<gene>
    <name evidence="2" type="ORF">SAMN05660472_00239</name>
</gene>
<dbReference type="OrthoDB" id="1954703at2"/>
<dbReference type="AlphaFoldDB" id="A0A1G8XKB6"/>
<proteinExistence type="predicted"/>
<evidence type="ECO:0000259" key="1">
    <source>
        <dbReference type="Pfam" id="PF07872"/>
    </source>
</evidence>
<dbReference type="InterPro" id="IPR012454">
    <property type="entry name" value="DUF1659"/>
</dbReference>
<reference evidence="2 3" key="1">
    <citation type="submission" date="2016-10" db="EMBL/GenBank/DDBJ databases">
        <authorList>
            <person name="de Groot N.N."/>
        </authorList>
    </citation>
    <scope>NUCLEOTIDE SEQUENCE [LARGE SCALE GENOMIC DNA]</scope>
    <source>
        <strain evidence="2 3">DSM 18346</strain>
    </source>
</reference>
<dbReference type="STRING" id="393762.SAMN05660472_00239"/>
<sequence>MPVKAMGATSRIRLQFIDSVDQEGKEKLTSRSYSNVNPDAVDTQVYNVSTELALLQEKPVKAIMRIDEKELIEE</sequence>
<keyword evidence="3" id="KW-1185">Reference proteome</keyword>
<accession>A0A1G8XKB6</accession>